<dbReference type="Gene3D" id="2.130.10.10">
    <property type="entry name" value="YVTN repeat-like/Quinoprotein amine dehydrogenase"/>
    <property type="match status" value="1"/>
</dbReference>
<evidence type="ECO:0000313" key="2">
    <source>
        <dbReference type="Proteomes" id="UP000279227"/>
    </source>
</evidence>
<organism evidence="1 2">
    <name type="scientific">Chryseobacterium gleum</name>
    <name type="common">Flavobacterium gleum</name>
    <dbReference type="NCBI Taxonomy" id="250"/>
    <lineage>
        <taxon>Bacteria</taxon>
        <taxon>Pseudomonadati</taxon>
        <taxon>Bacteroidota</taxon>
        <taxon>Flavobacteriia</taxon>
        <taxon>Flavobacteriales</taxon>
        <taxon>Weeksellaceae</taxon>
        <taxon>Chryseobacterium group</taxon>
        <taxon>Chryseobacterium</taxon>
    </lineage>
</organism>
<proteinExistence type="predicted"/>
<accession>A0A3S5E2I1</accession>
<evidence type="ECO:0000313" key="1">
    <source>
        <dbReference type="EMBL" id="VEE04490.1"/>
    </source>
</evidence>
<dbReference type="KEGG" id="cgle:NCTC11432_00059"/>
<dbReference type="STRING" id="525257.HMPREF0204_14421"/>
<dbReference type="InterPro" id="IPR036278">
    <property type="entry name" value="Sialidase_sf"/>
</dbReference>
<dbReference type="EMBL" id="LR134289">
    <property type="protein sequence ID" value="VEE04490.1"/>
    <property type="molecule type" value="Genomic_DNA"/>
</dbReference>
<dbReference type="Proteomes" id="UP000279227">
    <property type="component" value="Chromosome"/>
</dbReference>
<dbReference type="AlphaFoldDB" id="A0A3S5E2I1"/>
<dbReference type="SUPFAM" id="SSF50939">
    <property type="entry name" value="Sialidases"/>
    <property type="match status" value="1"/>
</dbReference>
<sequence>MVNLTILKNIRTRINNYINRFGGFFLSQYYTMKKIFTILFLSAGLAAFSQQVESLETILNDKISIRALELYDNKVWYSGTDSKFGFVDLKNYKNQKQIKLSEEKLQFRTLGQNKTSFYTINIESPGRFFAIDKKTLTSQVVFKDTAKTAFYDALHFVNDKLAYTFSDADKDQLLKLAVYKDGKWSMFKNNVKLNEGEAAFAASNTNISSSKKYLWIATGGKASRILRMDLKNEKFEIFNTPFVQGESSQGMYSIDFYEDKFGIAVGGDYTKQDANINNIATTTDGGKTWQIQASGQNAGYTTCVKIKPGSKGKEILAVGDKHVSYSSDFGRTWKKISDEKGFFVCQWVDGNNVVLAGNNKIAVMKLKF</sequence>
<protein>
    <submittedName>
        <fullName evidence="1">Uncharacterized protein related to plant photosystem II stability/assembly factor</fullName>
    </submittedName>
</protein>
<dbReference type="InterPro" id="IPR015943">
    <property type="entry name" value="WD40/YVTN_repeat-like_dom_sf"/>
</dbReference>
<gene>
    <name evidence="1" type="ORF">NCTC11432_00059</name>
</gene>
<reference evidence="1 2" key="1">
    <citation type="submission" date="2018-12" db="EMBL/GenBank/DDBJ databases">
        <authorList>
            <consortium name="Pathogen Informatics"/>
        </authorList>
    </citation>
    <scope>NUCLEOTIDE SEQUENCE [LARGE SCALE GENOMIC DNA]</scope>
    <source>
        <strain evidence="1 2">NCTC11432</strain>
    </source>
</reference>
<name>A0A3S5E2I1_CHRGE</name>